<evidence type="ECO:0000313" key="2">
    <source>
        <dbReference type="Proteomes" id="UP000054928"/>
    </source>
</evidence>
<protein>
    <submittedName>
        <fullName evidence="1">Uncharacterized protein</fullName>
    </submittedName>
</protein>
<dbReference type="RefSeq" id="XP_036263200.1">
    <property type="nucleotide sequence ID" value="XM_036407503.1"/>
</dbReference>
<proteinExistence type="predicted"/>
<name>A0A0P1AKY2_PLAHL</name>
<keyword evidence="2" id="KW-1185">Reference proteome</keyword>
<organism evidence="1 2">
    <name type="scientific">Plasmopara halstedii</name>
    <name type="common">Downy mildew of sunflower</name>
    <dbReference type="NCBI Taxonomy" id="4781"/>
    <lineage>
        <taxon>Eukaryota</taxon>
        <taxon>Sar</taxon>
        <taxon>Stramenopiles</taxon>
        <taxon>Oomycota</taxon>
        <taxon>Peronosporomycetes</taxon>
        <taxon>Peronosporales</taxon>
        <taxon>Peronosporaceae</taxon>
        <taxon>Plasmopara</taxon>
    </lineage>
</organism>
<dbReference type="EMBL" id="CCYD01000610">
    <property type="protein sequence ID" value="CEG41945.1"/>
    <property type="molecule type" value="Genomic_DNA"/>
</dbReference>
<reference evidence="2" key="1">
    <citation type="submission" date="2014-09" db="EMBL/GenBank/DDBJ databases">
        <authorList>
            <person name="Sharma Rahul"/>
            <person name="Thines Marco"/>
        </authorList>
    </citation>
    <scope>NUCLEOTIDE SEQUENCE [LARGE SCALE GENOMIC DNA]</scope>
</reference>
<accession>A0A0P1AKY2</accession>
<dbReference type="GeneID" id="59052608"/>
<sequence>MRRALGWYRADGSTVIETMEDFVADAEMQSLGRYCSFKKDTMEPFKKQVLLFSQQDCSFS</sequence>
<dbReference type="Proteomes" id="UP000054928">
    <property type="component" value="Unassembled WGS sequence"/>
</dbReference>
<dbReference type="AlphaFoldDB" id="A0A0P1AKY2"/>
<evidence type="ECO:0000313" key="1">
    <source>
        <dbReference type="EMBL" id="CEG41945.1"/>
    </source>
</evidence>